<proteinExistence type="inferred from homology"/>
<comment type="similarity">
    <text evidence="1">Belongs to the AHA1 family.</text>
</comment>
<evidence type="ECO:0000313" key="3">
    <source>
        <dbReference type="EMBL" id="MFC3862289.1"/>
    </source>
</evidence>
<dbReference type="Pfam" id="PF08327">
    <property type="entry name" value="AHSA1"/>
    <property type="match status" value="1"/>
</dbReference>
<evidence type="ECO:0000259" key="2">
    <source>
        <dbReference type="Pfam" id="PF08327"/>
    </source>
</evidence>
<accession>A0ABV8AA38</accession>
<reference evidence="4" key="1">
    <citation type="journal article" date="2019" name="Int. J. Syst. Evol. Microbiol.">
        <title>The Global Catalogue of Microorganisms (GCM) 10K type strain sequencing project: providing services to taxonomists for standard genome sequencing and annotation.</title>
        <authorList>
            <consortium name="The Broad Institute Genomics Platform"/>
            <consortium name="The Broad Institute Genome Sequencing Center for Infectious Disease"/>
            <person name="Wu L."/>
            <person name="Ma J."/>
        </authorList>
    </citation>
    <scope>NUCLEOTIDE SEQUENCE [LARGE SCALE GENOMIC DNA]</scope>
    <source>
        <strain evidence="4">CCTCC AB 2013263</strain>
    </source>
</reference>
<feature type="domain" description="Activator of Hsp90 ATPase homologue 1/2-like C-terminal" evidence="2">
    <location>
        <begin position="18"/>
        <end position="129"/>
    </location>
</feature>
<dbReference type="EMBL" id="JBHRZF010000186">
    <property type="protein sequence ID" value="MFC3862289.1"/>
    <property type="molecule type" value="Genomic_DNA"/>
</dbReference>
<keyword evidence="4" id="KW-1185">Reference proteome</keyword>
<name>A0ABV8AA38_9DEIO</name>
<dbReference type="InterPro" id="IPR023393">
    <property type="entry name" value="START-like_dom_sf"/>
</dbReference>
<sequence>MTSPPRTHEVHIERVLPAPPERVWQAISNPAEVSQWLTPTEMTPGAGGHISHYFENDDHVREGKILIWDEPCTLEYQWIFKGEEPSILRFDLAPHPQGTLLTLRHRLLPTHLTGEYRAGWLAHLDRLEGSFTNSIPDFWERYTHWQKENA</sequence>
<dbReference type="RefSeq" id="WP_380080020.1">
    <property type="nucleotide sequence ID" value="NZ_JBHRZF010000186.1"/>
</dbReference>
<comment type="caution">
    <text evidence="3">The sequence shown here is derived from an EMBL/GenBank/DDBJ whole genome shotgun (WGS) entry which is preliminary data.</text>
</comment>
<organism evidence="3 4">
    <name type="scientific">Deinococcus antarcticus</name>
    <dbReference type="NCBI Taxonomy" id="1298767"/>
    <lineage>
        <taxon>Bacteria</taxon>
        <taxon>Thermotogati</taxon>
        <taxon>Deinococcota</taxon>
        <taxon>Deinococci</taxon>
        <taxon>Deinococcales</taxon>
        <taxon>Deinococcaceae</taxon>
        <taxon>Deinococcus</taxon>
    </lineage>
</organism>
<dbReference type="InterPro" id="IPR013538">
    <property type="entry name" value="ASHA1/2-like_C"/>
</dbReference>
<dbReference type="SUPFAM" id="SSF55961">
    <property type="entry name" value="Bet v1-like"/>
    <property type="match status" value="1"/>
</dbReference>
<dbReference type="Proteomes" id="UP001595748">
    <property type="component" value="Unassembled WGS sequence"/>
</dbReference>
<evidence type="ECO:0000256" key="1">
    <source>
        <dbReference type="ARBA" id="ARBA00006817"/>
    </source>
</evidence>
<evidence type="ECO:0000313" key="4">
    <source>
        <dbReference type="Proteomes" id="UP001595748"/>
    </source>
</evidence>
<dbReference type="Gene3D" id="3.30.530.20">
    <property type="match status" value="1"/>
</dbReference>
<protein>
    <submittedName>
        <fullName evidence="3">SRPBCC domain-containing protein</fullName>
    </submittedName>
</protein>
<gene>
    <name evidence="3" type="ORF">ACFOPQ_16125</name>
</gene>